<dbReference type="EMBL" id="KQ964928">
    <property type="protein sequence ID" value="KXN65265.1"/>
    <property type="molecule type" value="Genomic_DNA"/>
</dbReference>
<dbReference type="AlphaFoldDB" id="A0A137NRA1"/>
<keyword evidence="1 3" id="KW-0328">Glycosyltransferase</keyword>
<dbReference type="SUPFAM" id="SSF53756">
    <property type="entry name" value="UDP-Glycosyltransferase/glycogen phosphorylase"/>
    <property type="match status" value="1"/>
</dbReference>
<keyword evidence="4" id="KW-0732">Signal</keyword>
<gene>
    <name evidence="5" type="ORF">CONCODRAFT_20821</name>
</gene>
<evidence type="ECO:0000313" key="5">
    <source>
        <dbReference type="EMBL" id="KXN65265.1"/>
    </source>
</evidence>
<evidence type="ECO:0000256" key="2">
    <source>
        <dbReference type="ARBA" id="ARBA00022679"/>
    </source>
</evidence>
<dbReference type="PROSITE" id="PS00375">
    <property type="entry name" value="UDPGT"/>
    <property type="match status" value="1"/>
</dbReference>
<dbReference type="InterPro" id="IPR050271">
    <property type="entry name" value="UDP-glycosyltransferase"/>
</dbReference>
<dbReference type="InterPro" id="IPR002213">
    <property type="entry name" value="UDP_glucos_trans"/>
</dbReference>
<feature type="signal peptide" evidence="4">
    <location>
        <begin position="1"/>
        <end position="18"/>
    </location>
</feature>
<dbReference type="PANTHER" id="PTHR48043">
    <property type="entry name" value="EG:EG0003.4 PROTEIN-RELATED"/>
    <property type="match status" value="1"/>
</dbReference>
<dbReference type="PANTHER" id="PTHR48043:SF145">
    <property type="entry name" value="FI06409P-RELATED"/>
    <property type="match status" value="1"/>
</dbReference>
<feature type="chain" id="PRO_5007294002" evidence="4">
    <location>
        <begin position="19"/>
        <end position="521"/>
    </location>
</feature>
<keyword evidence="6" id="KW-1185">Reference proteome</keyword>
<evidence type="ECO:0000256" key="3">
    <source>
        <dbReference type="RuleBase" id="RU003718"/>
    </source>
</evidence>
<dbReference type="CDD" id="cd03784">
    <property type="entry name" value="GT1_Gtf-like"/>
    <property type="match status" value="1"/>
</dbReference>
<dbReference type="OMA" id="TTYAIHE"/>
<comment type="similarity">
    <text evidence="3">Belongs to the UDP-glycosyltransferase family.</text>
</comment>
<protein>
    <submittedName>
        <fullName evidence="5">Glycosyltransferase family 1 protein</fullName>
    </submittedName>
</protein>
<organism evidence="5 6">
    <name type="scientific">Conidiobolus coronatus (strain ATCC 28846 / CBS 209.66 / NRRL 28638)</name>
    <name type="common">Delacroixia coronata</name>
    <dbReference type="NCBI Taxonomy" id="796925"/>
    <lineage>
        <taxon>Eukaryota</taxon>
        <taxon>Fungi</taxon>
        <taxon>Fungi incertae sedis</taxon>
        <taxon>Zoopagomycota</taxon>
        <taxon>Entomophthoromycotina</taxon>
        <taxon>Entomophthoromycetes</taxon>
        <taxon>Entomophthorales</taxon>
        <taxon>Ancylistaceae</taxon>
        <taxon>Conidiobolus</taxon>
    </lineage>
</organism>
<dbReference type="Proteomes" id="UP000070444">
    <property type="component" value="Unassembled WGS sequence"/>
</dbReference>
<dbReference type="OrthoDB" id="5835829at2759"/>
<name>A0A137NRA1_CONC2</name>
<proteinExistence type="inferred from homology"/>
<reference evidence="5 6" key="1">
    <citation type="journal article" date="2015" name="Genome Biol. Evol.">
        <title>Phylogenomic analyses indicate that early fungi evolved digesting cell walls of algal ancestors of land plants.</title>
        <authorList>
            <person name="Chang Y."/>
            <person name="Wang S."/>
            <person name="Sekimoto S."/>
            <person name="Aerts A.L."/>
            <person name="Choi C."/>
            <person name="Clum A."/>
            <person name="LaButti K.M."/>
            <person name="Lindquist E.A."/>
            <person name="Yee Ngan C."/>
            <person name="Ohm R.A."/>
            <person name="Salamov A.A."/>
            <person name="Grigoriev I.V."/>
            <person name="Spatafora J.W."/>
            <person name="Berbee M.L."/>
        </authorList>
    </citation>
    <scope>NUCLEOTIDE SEQUENCE [LARGE SCALE GENOMIC DNA]</scope>
    <source>
        <strain evidence="5 6">NRRL 28638</strain>
    </source>
</reference>
<dbReference type="Gene3D" id="3.40.50.2000">
    <property type="entry name" value="Glycogen Phosphorylase B"/>
    <property type="match status" value="2"/>
</dbReference>
<sequence>MNLKKLTLIILGLSPLDASSPVENSSESLNIVLSSTFGGRSHIKYLFEIAQHLRNRGHNIIYAAPQGNFKFNKPYNYTEYDIGGKIMNTRDMMKNIDVEQMVKNSMKLMPKRFGKISINQYEESFEKYEEMFKKIKVDLIICDFFSSVCLDSARKSNVPVITGFQGLNFGIAGAPFITNTMDSSPTTTESLSFYQRFKQGVITPLEMIYNFSDMAKQMNEVRKKYGVPSSHNPFGAFDQVMKISNTYIGFDEARPIPSTLKLVGPVMDDHMPPLDEELQAFLDSHKSMYVAFGSNVVLSEKFLQRLMGAMQLAIDNGAVEGVLWGLGNTHHEDFPKSYEVNGQAYSTKSILDGSHPYIRALKWAPQTTILNHSNTKLFISHGGIESSHEGIHSGTPILLMPMFGDQPRNARLIKNRGIGDFVDTINSTPYDFLEKIKELTRDDNYVLQDRVKHYQAISHDRNSMRESNAKFLEHYAKSAKICRKSQPPKPFEIPCELEPYMQADSRMSFISAYKIDILLDE</sequence>
<keyword evidence="2 3" id="KW-0808">Transferase</keyword>
<dbReference type="GO" id="GO:0008194">
    <property type="term" value="F:UDP-glycosyltransferase activity"/>
    <property type="evidence" value="ECO:0007669"/>
    <property type="project" value="InterPro"/>
</dbReference>
<accession>A0A137NRA1</accession>
<dbReference type="Pfam" id="PF00201">
    <property type="entry name" value="UDPGT"/>
    <property type="match status" value="1"/>
</dbReference>
<evidence type="ECO:0000256" key="4">
    <source>
        <dbReference type="SAM" id="SignalP"/>
    </source>
</evidence>
<dbReference type="InterPro" id="IPR035595">
    <property type="entry name" value="UDP_glycos_trans_CS"/>
</dbReference>
<evidence type="ECO:0000313" key="6">
    <source>
        <dbReference type="Proteomes" id="UP000070444"/>
    </source>
</evidence>
<evidence type="ECO:0000256" key="1">
    <source>
        <dbReference type="ARBA" id="ARBA00022676"/>
    </source>
</evidence>